<dbReference type="Pfam" id="PF03449">
    <property type="entry name" value="GreA_GreB_N"/>
    <property type="match status" value="1"/>
</dbReference>
<dbReference type="GeneID" id="93872792"/>
<dbReference type="InterPro" id="IPR022691">
    <property type="entry name" value="Tscrpt_elong_fac_GreA/B_N"/>
</dbReference>
<accession>A0A2A2AEK5</accession>
<accession>A0A2A2T603</accession>
<protein>
    <recommendedName>
        <fullName evidence="1">Transcription elongation factor GreA/GreB N-terminal domain-containing protein</fullName>
    </recommendedName>
</protein>
<name>A0A2A2AEK5_9BURK</name>
<dbReference type="RefSeq" id="WP_095549034.1">
    <property type="nucleotide sequence ID" value="NZ_NSJF01000001.1"/>
</dbReference>
<organism evidence="2 5">
    <name type="scientific">Vandammella animalimorsus</name>
    <dbReference type="NCBI Taxonomy" id="2029117"/>
    <lineage>
        <taxon>Bacteria</taxon>
        <taxon>Pseudomonadati</taxon>
        <taxon>Pseudomonadota</taxon>
        <taxon>Betaproteobacteria</taxon>
        <taxon>Burkholderiales</taxon>
        <taxon>Comamonadaceae</taxon>
        <taxon>Vandammella</taxon>
    </lineage>
</organism>
<evidence type="ECO:0000313" key="4">
    <source>
        <dbReference type="Proteomes" id="UP000217780"/>
    </source>
</evidence>
<comment type="caution">
    <text evidence="2">The sequence shown here is derived from an EMBL/GenBank/DDBJ whole genome shotgun (WGS) entry which is preliminary data.</text>
</comment>
<evidence type="ECO:0000313" key="3">
    <source>
        <dbReference type="EMBL" id="PAX16862.1"/>
    </source>
</evidence>
<feature type="domain" description="Transcription elongation factor GreA/GreB N-terminal" evidence="1">
    <location>
        <begin position="8"/>
        <end position="46"/>
    </location>
</feature>
<evidence type="ECO:0000313" key="5">
    <source>
        <dbReference type="Proteomes" id="UP000217999"/>
    </source>
</evidence>
<dbReference type="EMBL" id="NSJF01000001">
    <property type="protein sequence ID" value="PAT36236.1"/>
    <property type="molecule type" value="Genomic_DNA"/>
</dbReference>
<evidence type="ECO:0000313" key="2">
    <source>
        <dbReference type="EMBL" id="PAT36236.1"/>
    </source>
</evidence>
<dbReference type="InterPro" id="IPR036805">
    <property type="entry name" value="Tscrpt_elong_fac_GreA/B_N_sf"/>
</dbReference>
<dbReference type="EMBL" id="NTBI01000005">
    <property type="protein sequence ID" value="PAX16862.1"/>
    <property type="molecule type" value="Genomic_DNA"/>
</dbReference>
<dbReference type="SUPFAM" id="SSF46557">
    <property type="entry name" value="GreA transcript cleavage protein, N-terminal domain"/>
    <property type="match status" value="1"/>
</dbReference>
<dbReference type="GO" id="GO:0003677">
    <property type="term" value="F:DNA binding"/>
    <property type="evidence" value="ECO:0007669"/>
    <property type="project" value="InterPro"/>
</dbReference>
<sequence length="62" mass="6279">MTTISIHQSGAGKLKKERHSLTAVQPPAVIIAISQACAQGDLSQSAGNGPMPALLFAGGHDV</sequence>
<proteinExistence type="predicted"/>
<evidence type="ECO:0000259" key="1">
    <source>
        <dbReference type="Pfam" id="PF03449"/>
    </source>
</evidence>
<dbReference type="Proteomes" id="UP000217999">
    <property type="component" value="Unassembled WGS sequence"/>
</dbReference>
<dbReference type="AlphaFoldDB" id="A0A2A2AEK5"/>
<reference evidence="4 5" key="1">
    <citation type="submission" date="2017-08" db="EMBL/GenBank/DDBJ databases">
        <title>WGS of Clinical strains of the CDC Group NO-1 linked to zoonotic infections in humans.</title>
        <authorList>
            <person name="Bernier A.-M."/>
            <person name="Bernard K."/>
        </authorList>
    </citation>
    <scope>NUCLEOTIDE SEQUENCE [LARGE SCALE GENOMIC DNA]</scope>
    <source>
        <strain evidence="2 5">NML03-0146</strain>
        <strain evidence="3 4">NML91-0035</strain>
    </source>
</reference>
<gene>
    <name evidence="2" type="ORF">CK620_03275</name>
    <name evidence="3" type="ORF">CLI92_07090</name>
</gene>
<dbReference type="GO" id="GO:0032784">
    <property type="term" value="P:regulation of DNA-templated transcription elongation"/>
    <property type="evidence" value="ECO:0007669"/>
    <property type="project" value="InterPro"/>
</dbReference>
<dbReference type="Proteomes" id="UP000217780">
    <property type="component" value="Unassembled WGS sequence"/>
</dbReference>